<dbReference type="EMBL" id="DS547147">
    <property type="protein sequence ID" value="EDR00642.1"/>
    <property type="molecule type" value="Genomic_DNA"/>
</dbReference>
<dbReference type="Proteomes" id="UP000001194">
    <property type="component" value="Unassembled WGS sequence"/>
</dbReference>
<protein>
    <submittedName>
        <fullName evidence="2">Predicted protein</fullName>
    </submittedName>
</protein>
<evidence type="ECO:0000313" key="2">
    <source>
        <dbReference type="EMBL" id="EDR00642.1"/>
    </source>
</evidence>
<dbReference type="RefSeq" id="XP_001888651.1">
    <property type="nucleotide sequence ID" value="XM_001888616.1"/>
</dbReference>
<dbReference type="GeneID" id="6084358"/>
<dbReference type="AlphaFoldDB" id="B0DXM1"/>
<feature type="chain" id="PRO_5002749541" evidence="1">
    <location>
        <begin position="19"/>
        <end position="111"/>
    </location>
</feature>
<evidence type="ECO:0000256" key="1">
    <source>
        <dbReference type="SAM" id="SignalP"/>
    </source>
</evidence>
<name>B0DXM1_LACBS</name>
<sequence>MLVATLPFVTYVCCLVWSLRLPHPSAFGVLYELENLEKPLDPVLKSSQPVLIMAPNGLHGPTDQRWLCQRWSHQVCDESSHVNHLSLINSSEPLQAPARTKKVLESGKNLI</sequence>
<dbReference type="InParanoid" id="B0DXM1"/>
<evidence type="ECO:0000313" key="3">
    <source>
        <dbReference type="Proteomes" id="UP000001194"/>
    </source>
</evidence>
<proteinExistence type="predicted"/>
<reference evidence="2 3" key="1">
    <citation type="journal article" date="2008" name="Nature">
        <title>The genome of Laccaria bicolor provides insights into mycorrhizal symbiosis.</title>
        <authorList>
            <person name="Martin F."/>
            <person name="Aerts A."/>
            <person name="Ahren D."/>
            <person name="Brun A."/>
            <person name="Danchin E.G.J."/>
            <person name="Duchaussoy F."/>
            <person name="Gibon J."/>
            <person name="Kohler A."/>
            <person name="Lindquist E."/>
            <person name="Pereda V."/>
            <person name="Salamov A."/>
            <person name="Shapiro H.J."/>
            <person name="Wuyts J."/>
            <person name="Blaudez D."/>
            <person name="Buee M."/>
            <person name="Brokstein P."/>
            <person name="Canbaeck B."/>
            <person name="Cohen D."/>
            <person name="Courty P.E."/>
            <person name="Coutinho P.M."/>
            <person name="Delaruelle C."/>
            <person name="Detter J.C."/>
            <person name="Deveau A."/>
            <person name="DiFazio S."/>
            <person name="Duplessis S."/>
            <person name="Fraissinet-Tachet L."/>
            <person name="Lucic E."/>
            <person name="Frey-Klett P."/>
            <person name="Fourrey C."/>
            <person name="Feussner I."/>
            <person name="Gay G."/>
            <person name="Grimwood J."/>
            <person name="Hoegger P.J."/>
            <person name="Jain P."/>
            <person name="Kilaru S."/>
            <person name="Labbe J."/>
            <person name="Lin Y.C."/>
            <person name="Legue V."/>
            <person name="Le Tacon F."/>
            <person name="Marmeisse R."/>
            <person name="Melayah D."/>
            <person name="Montanini B."/>
            <person name="Muratet M."/>
            <person name="Nehls U."/>
            <person name="Niculita-Hirzel H."/>
            <person name="Oudot-Le Secq M.P."/>
            <person name="Peter M."/>
            <person name="Quesneville H."/>
            <person name="Rajashekar B."/>
            <person name="Reich M."/>
            <person name="Rouhier N."/>
            <person name="Schmutz J."/>
            <person name="Yin T."/>
            <person name="Chalot M."/>
            <person name="Henrissat B."/>
            <person name="Kuees U."/>
            <person name="Lucas S."/>
            <person name="Van de Peer Y."/>
            <person name="Podila G.K."/>
            <person name="Polle A."/>
            <person name="Pukkila P.J."/>
            <person name="Richardson P.M."/>
            <person name="Rouze P."/>
            <person name="Sanders I.R."/>
            <person name="Stajich J.E."/>
            <person name="Tunlid A."/>
            <person name="Tuskan G."/>
            <person name="Grigoriev I.V."/>
        </authorList>
    </citation>
    <scope>NUCLEOTIDE SEQUENCE [LARGE SCALE GENOMIC DNA]</scope>
    <source>
        <strain evidence="3">S238N-H82 / ATCC MYA-4686</strain>
    </source>
</reference>
<dbReference type="KEGG" id="lbc:LACBIDRAFT_333953"/>
<keyword evidence="3" id="KW-1185">Reference proteome</keyword>
<organism evidence="3">
    <name type="scientific">Laccaria bicolor (strain S238N-H82 / ATCC MYA-4686)</name>
    <name type="common">Bicoloured deceiver</name>
    <name type="synonym">Laccaria laccata var. bicolor</name>
    <dbReference type="NCBI Taxonomy" id="486041"/>
    <lineage>
        <taxon>Eukaryota</taxon>
        <taxon>Fungi</taxon>
        <taxon>Dikarya</taxon>
        <taxon>Basidiomycota</taxon>
        <taxon>Agaricomycotina</taxon>
        <taxon>Agaricomycetes</taxon>
        <taxon>Agaricomycetidae</taxon>
        <taxon>Agaricales</taxon>
        <taxon>Agaricineae</taxon>
        <taxon>Hydnangiaceae</taxon>
        <taxon>Laccaria</taxon>
    </lineage>
</organism>
<feature type="signal peptide" evidence="1">
    <location>
        <begin position="1"/>
        <end position="18"/>
    </location>
</feature>
<accession>B0DXM1</accession>
<dbReference type="HOGENOM" id="CLU_2158872_0_0_1"/>
<gene>
    <name evidence="2" type="ORF">LACBIDRAFT_333953</name>
</gene>
<keyword evidence="1" id="KW-0732">Signal</keyword>